<feature type="compositionally biased region" description="Basic and acidic residues" evidence="1">
    <location>
        <begin position="257"/>
        <end position="274"/>
    </location>
</feature>
<reference evidence="2 3" key="1">
    <citation type="journal article" date="2014" name="BMC Genomics">
        <title>Comparison of environmental and isolate Sulfobacillus genomes reveals diverse carbon, sulfur, nitrogen, and hydrogen metabolisms.</title>
        <authorList>
            <person name="Justice N.B."/>
            <person name="Norman A."/>
            <person name="Brown C.T."/>
            <person name="Singh A."/>
            <person name="Thomas B.C."/>
            <person name="Banfield J.F."/>
        </authorList>
    </citation>
    <scope>NUCLEOTIDE SEQUENCE [LARGE SCALE GENOMIC DNA]</scope>
    <source>
        <strain evidence="2">AMDSBA5</strain>
    </source>
</reference>
<feature type="non-terminal residue" evidence="2">
    <location>
        <position position="314"/>
    </location>
</feature>
<protein>
    <submittedName>
        <fullName evidence="2">Uncharacterized protein</fullName>
    </submittedName>
</protein>
<name>A0A2T2WDQ1_SULTH</name>
<gene>
    <name evidence="2" type="ORF">C7B47_18070</name>
</gene>
<evidence type="ECO:0000313" key="3">
    <source>
        <dbReference type="Proteomes" id="UP000242705"/>
    </source>
</evidence>
<feature type="region of interest" description="Disordered" evidence="1">
    <location>
        <begin position="257"/>
        <end position="283"/>
    </location>
</feature>
<evidence type="ECO:0000313" key="2">
    <source>
        <dbReference type="EMBL" id="PSR20358.1"/>
    </source>
</evidence>
<accession>A0A2T2WDQ1</accession>
<evidence type="ECO:0000256" key="1">
    <source>
        <dbReference type="SAM" id="MobiDB-lite"/>
    </source>
</evidence>
<sequence length="314" mass="35243">MAWQCRIVADAETGNPEEDYRTPMAVVYMAERVALWPETLRIPGEQLPTDPAIRDQWEQACRTLTDHGTRIWIDETVWDPTTPLRLQWPTGNPMQWPWTTPGAWDADTACLTSEAGAVWWQRQTGAGPWVIGVVHIGPDWSGTPEDIVAALTALLPPDAARVRVSPTEWWCAWPRTVTALSGAEWQRQMWATLGAITVGTSLVTGDPQQWERSWRQAQNAKSAKPTTRVKGLSPEAAQQVQQAVQARMQSITAEQRQRRDAAQRHQAAQHEAERAAAAAAEEEARLQAEKWELERTLANLREQERAQAQARVAQ</sequence>
<dbReference type="AlphaFoldDB" id="A0A2T2WDQ1"/>
<proteinExistence type="predicted"/>
<comment type="caution">
    <text evidence="2">The sequence shown here is derived from an EMBL/GenBank/DDBJ whole genome shotgun (WGS) entry which is preliminary data.</text>
</comment>
<dbReference type="EMBL" id="PXYX01000152">
    <property type="protein sequence ID" value="PSR20358.1"/>
    <property type="molecule type" value="Genomic_DNA"/>
</dbReference>
<dbReference type="Proteomes" id="UP000242705">
    <property type="component" value="Unassembled WGS sequence"/>
</dbReference>
<organism evidence="2 3">
    <name type="scientific">Sulfobacillus thermosulfidooxidans</name>
    <dbReference type="NCBI Taxonomy" id="28034"/>
    <lineage>
        <taxon>Bacteria</taxon>
        <taxon>Bacillati</taxon>
        <taxon>Bacillota</taxon>
        <taxon>Clostridia</taxon>
        <taxon>Eubacteriales</taxon>
        <taxon>Clostridiales Family XVII. Incertae Sedis</taxon>
        <taxon>Sulfobacillus</taxon>
    </lineage>
</organism>